<evidence type="ECO:0000313" key="2">
    <source>
        <dbReference type="Proteomes" id="UP000027318"/>
    </source>
</evidence>
<sequence length="158" mass="17802">MLLVSLLTACSQVQIPGMGSRNAAPEPVKPQAVEPPLITTLEWSPNYSQPISYLEASLRAETDSREMNRIITNIAYLYDAQLYVLFHEFLDYLPDTARVREISDQNDWLDSRQDAVSEAFTRNGGGDVGAYHAADMFIAQTRQRAALIEQRLARVRID</sequence>
<organism evidence="1 2">
    <name type="scientific">Nitrincola lacisaponensis</name>
    <dbReference type="NCBI Taxonomy" id="267850"/>
    <lineage>
        <taxon>Bacteria</taxon>
        <taxon>Pseudomonadati</taxon>
        <taxon>Pseudomonadota</taxon>
        <taxon>Gammaproteobacteria</taxon>
        <taxon>Oceanospirillales</taxon>
        <taxon>Oceanospirillaceae</taxon>
        <taxon>Nitrincola</taxon>
    </lineage>
</organism>
<reference evidence="1 2" key="1">
    <citation type="journal article" date="2005" name="Int. J. Syst. Evol. Microbiol.">
        <title>Nitrincola lacisaponensis gen. nov., sp. nov., a novel alkaliphilic bacterium isolated from an alkaline, saline lake.</title>
        <authorList>
            <person name="Dimitriu P.A."/>
            <person name="Shukla S.K."/>
            <person name="Conradt J."/>
            <person name="Marquez M.C."/>
            <person name="Ventosa A."/>
            <person name="Maglia A."/>
            <person name="Peyton B.M."/>
            <person name="Pinkart H.C."/>
            <person name="Mormile M.R."/>
        </authorList>
    </citation>
    <scope>NUCLEOTIDE SEQUENCE [LARGE SCALE GENOMIC DNA]</scope>
    <source>
        <strain evidence="1 2">4CA</strain>
    </source>
</reference>
<proteinExistence type="predicted"/>
<name>A0A063Y7J7_9GAMM</name>
<evidence type="ECO:0000313" key="1">
    <source>
        <dbReference type="EMBL" id="KDE41085.1"/>
    </source>
</evidence>
<evidence type="ECO:0008006" key="3">
    <source>
        <dbReference type="Google" id="ProtNLM"/>
    </source>
</evidence>
<dbReference type="STRING" id="267850.ADINL_0390"/>
<dbReference type="RefSeq" id="WP_036543338.1">
    <property type="nucleotide sequence ID" value="NZ_JMSZ01000010.1"/>
</dbReference>
<comment type="caution">
    <text evidence="1">The sequence shown here is derived from an EMBL/GenBank/DDBJ whole genome shotgun (WGS) entry which is preliminary data.</text>
</comment>
<protein>
    <recommendedName>
        <fullName evidence="3">DUF1311 domain-containing protein</fullName>
    </recommendedName>
</protein>
<dbReference type="EMBL" id="JMSZ01000010">
    <property type="protein sequence ID" value="KDE41085.1"/>
    <property type="molecule type" value="Genomic_DNA"/>
</dbReference>
<keyword evidence="2" id="KW-1185">Reference proteome</keyword>
<dbReference type="Proteomes" id="UP000027318">
    <property type="component" value="Unassembled WGS sequence"/>
</dbReference>
<accession>A0A063Y7J7</accession>
<gene>
    <name evidence="1" type="ORF">ADINL_0390</name>
</gene>
<dbReference type="OrthoDB" id="6087575at2"/>
<dbReference type="AlphaFoldDB" id="A0A063Y7J7"/>